<sequence>MGGGRGAFFINVSSASPFTSLSISFTVLFSPPLFCLASLWPPPSPPSNRFLCMTSFPASRSSEIASIGSKLSAARTHPDLGATPHYKCSSNQGVGWQSPKSRG</sequence>
<reference evidence="1" key="1">
    <citation type="submission" date="2022-02" db="EMBL/GenBank/DDBJ databases">
        <title>Plant Genome Project.</title>
        <authorList>
            <person name="Zhang R.-G."/>
        </authorList>
    </citation>
    <scope>NUCLEOTIDE SEQUENCE</scope>
    <source>
        <strain evidence="1">AT1</strain>
    </source>
</reference>
<evidence type="ECO:0000313" key="2">
    <source>
        <dbReference type="Proteomes" id="UP001062846"/>
    </source>
</evidence>
<organism evidence="1 2">
    <name type="scientific">Rhododendron molle</name>
    <name type="common">Chinese azalea</name>
    <name type="synonym">Azalea mollis</name>
    <dbReference type="NCBI Taxonomy" id="49168"/>
    <lineage>
        <taxon>Eukaryota</taxon>
        <taxon>Viridiplantae</taxon>
        <taxon>Streptophyta</taxon>
        <taxon>Embryophyta</taxon>
        <taxon>Tracheophyta</taxon>
        <taxon>Spermatophyta</taxon>
        <taxon>Magnoliopsida</taxon>
        <taxon>eudicotyledons</taxon>
        <taxon>Gunneridae</taxon>
        <taxon>Pentapetalae</taxon>
        <taxon>asterids</taxon>
        <taxon>Ericales</taxon>
        <taxon>Ericaceae</taxon>
        <taxon>Ericoideae</taxon>
        <taxon>Rhodoreae</taxon>
        <taxon>Rhododendron</taxon>
    </lineage>
</organism>
<dbReference type="EMBL" id="CM046400">
    <property type="protein sequence ID" value="KAI8524128.1"/>
    <property type="molecule type" value="Genomic_DNA"/>
</dbReference>
<proteinExistence type="predicted"/>
<keyword evidence="2" id="KW-1185">Reference proteome</keyword>
<evidence type="ECO:0000313" key="1">
    <source>
        <dbReference type="EMBL" id="KAI8524128.1"/>
    </source>
</evidence>
<dbReference type="Proteomes" id="UP001062846">
    <property type="component" value="Chromosome 13"/>
</dbReference>
<gene>
    <name evidence="1" type="ORF">RHMOL_Rhmol13G0125800</name>
</gene>
<comment type="caution">
    <text evidence="1">The sequence shown here is derived from an EMBL/GenBank/DDBJ whole genome shotgun (WGS) entry which is preliminary data.</text>
</comment>
<protein>
    <submittedName>
        <fullName evidence="1">Uncharacterized protein</fullName>
    </submittedName>
</protein>
<accession>A0ACC0L7D1</accession>
<name>A0ACC0L7D1_RHOML</name>